<feature type="transmembrane region" description="Helical" evidence="2">
    <location>
        <begin position="585"/>
        <end position="603"/>
    </location>
</feature>
<feature type="compositionally biased region" description="Basic and acidic residues" evidence="1">
    <location>
        <begin position="561"/>
        <end position="570"/>
    </location>
</feature>
<sequence>MRPSFGHRDTASTGGSGGNSRNNTNNHSRAGSQSQSPRPGTIRDNSFSGQGGAPTPFSFRGTTTTTTASGDEEAGTPRSGSGGSSLLDINSGGSRLLRPYDRNESILNIHKRIGSRQLQGAAASTAISYAIADKGEIEAHHNGGDDDEHSLLADEPLFRLPIPRQYKKGDLYIHQAFPRSTTPLELFWDLVFVGSIKVVGEGFMGNIYNVSLGQLIGIYIIVYSVLWKVWVDMHRWVNIFGTNDILHRLFVIWQIVCVVCMCVYVHYLFSGKGDSLTFILFYAASKISLALMYVIYLSYLPEFAIGLVFNICFAVIPAGVWLLSLLVDIDDRWIIWVVAGCLEYILPFVFSFGYTIYQSIWPPKEDPYMLVMDLEHHRHRFGEFILITLGEFILNAIFKAEGRFDHRIGRVVVGVIITSCLHWIYYSCEGSRNLKHALYRGTLRASVWNYVHLPLGASIVAMSSAMTSIAKNGHRDQEDDAMYWVMGVAMGISLFCLTAIGMTHKSNERLRPTNIPKWIRLSVRFLVGVGLIVLPLAVPALRKGGTGMSEDDMDEDDDASESNHRRRAEEPTTPDRPGEYGNSDSIIYIAFGFMFFLMLFEFIGRLEHNHDETCIPDDDGIDISINQEREHMERDGEPPHQYDVDANSSVSSFESLEDKIPDILNRFREVQIHIPFFSKYSRRDTKSSAENNKRIEAGSGGSLNSSNSSQSSVIKPDDPPAPIQRGPTFMLRRRATNRHITATRYCNNVKEHIRVAPSIVPNIPPRNRPTTTAIPHREKANDAIGSPETVEASSSSRSAGRPSVPAPPGRKPTLLSKVARSLSFFGAKLPPSIDTTTTTNKHGDNSNVPTATEGAIPRLLSRARTFKECMQYLDPLSTSGFDVQMPASPSTVTSPVSVVTSTTHGNSSSNNRNRNSAQSNKRLSHNSAIHFDDSCSPDRNTNKNPKEEFVVGGAPPVNPKPLEIIVEDESDSNHSNETRRLPSNSNSDSQDKSRYNSKSKGIGKKY</sequence>
<dbReference type="AlphaFoldDB" id="A0A9W8DRG3"/>
<name>A0A9W8DRG3_9FUNG</name>
<proteinExistence type="predicted"/>
<feature type="compositionally biased region" description="Low complexity" evidence="1">
    <location>
        <begin position="702"/>
        <end position="712"/>
    </location>
</feature>
<organism evidence="3 4">
    <name type="scientific">Mycoemilia scoparia</name>
    <dbReference type="NCBI Taxonomy" id="417184"/>
    <lineage>
        <taxon>Eukaryota</taxon>
        <taxon>Fungi</taxon>
        <taxon>Fungi incertae sedis</taxon>
        <taxon>Zoopagomycota</taxon>
        <taxon>Kickxellomycotina</taxon>
        <taxon>Kickxellomycetes</taxon>
        <taxon>Kickxellales</taxon>
        <taxon>Kickxellaceae</taxon>
        <taxon>Mycoemilia</taxon>
    </lineage>
</organism>
<feature type="compositionally biased region" description="Low complexity" evidence="1">
    <location>
        <begin position="19"/>
        <end position="29"/>
    </location>
</feature>
<feature type="compositionally biased region" description="Low complexity" evidence="1">
    <location>
        <begin position="888"/>
        <end position="921"/>
    </location>
</feature>
<protein>
    <submittedName>
        <fullName evidence="3">Uncharacterized protein</fullName>
    </submittedName>
</protein>
<feature type="compositionally biased region" description="Low complexity" evidence="1">
    <location>
        <begin position="785"/>
        <end position="803"/>
    </location>
</feature>
<feature type="region of interest" description="Disordered" evidence="1">
    <location>
        <begin position="886"/>
        <end position="1006"/>
    </location>
</feature>
<dbReference type="OrthoDB" id="191995at2759"/>
<feature type="compositionally biased region" description="Basic and acidic residues" evidence="1">
    <location>
        <begin position="1"/>
        <end position="10"/>
    </location>
</feature>
<comment type="caution">
    <text evidence="3">The sequence shown here is derived from an EMBL/GenBank/DDBJ whole genome shotgun (WGS) entry which is preliminary data.</text>
</comment>
<keyword evidence="2" id="KW-1133">Transmembrane helix</keyword>
<feature type="compositionally biased region" description="Acidic residues" evidence="1">
    <location>
        <begin position="549"/>
        <end position="560"/>
    </location>
</feature>
<evidence type="ECO:0000313" key="4">
    <source>
        <dbReference type="Proteomes" id="UP001150538"/>
    </source>
</evidence>
<keyword evidence="4" id="KW-1185">Reference proteome</keyword>
<feature type="transmembrane region" description="Helical" evidence="2">
    <location>
        <begin position="250"/>
        <end position="269"/>
    </location>
</feature>
<feature type="region of interest" description="Disordered" evidence="1">
    <location>
        <begin position="545"/>
        <end position="579"/>
    </location>
</feature>
<feature type="transmembrane region" description="Helical" evidence="2">
    <location>
        <begin position="447"/>
        <end position="469"/>
    </location>
</feature>
<feature type="transmembrane region" description="Helical" evidence="2">
    <location>
        <begin position="521"/>
        <end position="541"/>
    </location>
</feature>
<feature type="compositionally biased region" description="Basic and acidic residues" evidence="1">
    <location>
        <begin position="683"/>
        <end position="696"/>
    </location>
</feature>
<keyword evidence="2" id="KW-0472">Membrane</keyword>
<feature type="compositionally biased region" description="Basic and acidic residues" evidence="1">
    <location>
        <begin position="971"/>
        <end position="980"/>
    </location>
</feature>
<feature type="compositionally biased region" description="Polar residues" evidence="1">
    <location>
        <begin position="833"/>
        <end position="850"/>
    </location>
</feature>
<dbReference type="PANTHER" id="PTHR36840:SF1">
    <property type="entry name" value="BLL5714 PROTEIN"/>
    <property type="match status" value="1"/>
</dbReference>
<feature type="transmembrane region" description="Helical" evidence="2">
    <location>
        <begin position="481"/>
        <end position="500"/>
    </location>
</feature>
<feature type="transmembrane region" description="Helical" evidence="2">
    <location>
        <begin position="276"/>
        <end position="297"/>
    </location>
</feature>
<evidence type="ECO:0000256" key="2">
    <source>
        <dbReference type="SAM" id="Phobius"/>
    </source>
</evidence>
<feature type="region of interest" description="Disordered" evidence="1">
    <location>
        <begin position="760"/>
        <end position="813"/>
    </location>
</feature>
<keyword evidence="2" id="KW-0812">Transmembrane</keyword>
<reference evidence="3" key="1">
    <citation type="submission" date="2022-07" db="EMBL/GenBank/DDBJ databases">
        <title>Phylogenomic reconstructions and comparative analyses of Kickxellomycotina fungi.</title>
        <authorList>
            <person name="Reynolds N.K."/>
            <person name="Stajich J.E."/>
            <person name="Barry K."/>
            <person name="Grigoriev I.V."/>
            <person name="Crous P."/>
            <person name="Smith M.E."/>
        </authorList>
    </citation>
    <scope>NUCLEOTIDE SEQUENCE</scope>
    <source>
        <strain evidence="3">NBRC 100468</strain>
    </source>
</reference>
<evidence type="ECO:0000313" key="3">
    <source>
        <dbReference type="EMBL" id="KAJ1915306.1"/>
    </source>
</evidence>
<dbReference type="Pfam" id="PF06772">
    <property type="entry name" value="LtrA"/>
    <property type="match status" value="1"/>
</dbReference>
<feature type="transmembrane region" description="Helical" evidence="2">
    <location>
        <begin position="333"/>
        <end position="357"/>
    </location>
</feature>
<feature type="transmembrane region" description="Helical" evidence="2">
    <location>
        <begin position="303"/>
        <end position="326"/>
    </location>
</feature>
<gene>
    <name evidence="3" type="ORF">H4219_004393</name>
</gene>
<feature type="region of interest" description="Disordered" evidence="1">
    <location>
        <begin position="1"/>
        <end position="94"/>
    </location>
</feature>
<accession>A0A9W8DRG3</accession>
<dbReference type="InterPro" id="IPR010640">
    <property type="entry name" value="Low_temperature_requirement_A"/>
</dbReference>
<dbReference type="Proteomes" id="UP001150538">
    <property type="component" value="Unassembled WGS sequence"/>
</dbReference>
<feature type="region of interest" description="Disordered" evidence="1">
    <location>
        <begin position="830"/>
        <end position="853"/>
    </location>
</feature>
<feature type="compositionally biased region" description="Polar residues" evidence="1">
    <location>
        <begin position="30"/>
        <end position="48"/>
    </location>
</feature>
<feature type="transmembrane region" description="Helical" evidence="2">
    <location>
        <begin position="207"/>
        <end position="230"/>
    </location>
</feature>
<feature type="transmembrane region" description="Helical" evidence="2">
    <location>
        <begin position="408"/>
        <end position="426"/>
    </location>
</feature>
<dbReference type="PANTHER" id="PTHR36840">
    <property type="entry name" value="BLL5714 PROTEIN"/>
    <property type="match status" value="1"/>
</dbReference>
<feature type="compositionally biased region" description="Basic residues" evidence="1">
    <location>
        <begin position="995"/>
        <end position="1006"/>
    </location>
</feature>
<feature type="region of interest" description="Disordered" evidence="1">
    <location>
        <begin position="683"/>
        <end position="733"/>
    </location>
</feature>
<dbReference type="EMBL" id="JANBPU010000152">
    <property type="protein sequence ID" value="KAJ1915306.1"/>
    <property type="molecule type" value="Genomic_DNA"/>
</dbReference>
<evidence type="ECO:0000256" key="1">
    <source>
        <dbReference type="SAM" id="MobiDB-lite"/>
    </source>
</evidence>
<feature type="compositionally biased region" description="Basic and acidic residues" evidence="1">
    <location>
        <begin position="940"/>
        <end position="949"/>
    </location>
</feature>